<dbReference type="InterPro" id="IPR014151">
    <property type="entry name" value="DNA_helicase_AddA"/>
</dbReference>
<feature type="domain" description="UvrD-like helicase C-terminal" evidence="18">
    <location>
        <begin position="512"/>
        <end position="785"/>
    </location>
</feature>
<dbReference type="SUPFAM" id="SSF52980">
    <property type="entry name" value="Restriction endonuclease-like"/>
    <property type="match status" value="1"/>
</dbReference>
<keyword evidence="20" id="KW-1185">Reference proteome</keyword>
<dbReference type="PANTHER" id="PTHR11070:SF2">
    <property type="entry name" value="ATP-DEPENDENT DNA HELICASE SRS2"/>
    <property type="match status" value="1"/>
</dbReference>
<evidence type="ECO:0000256" key="1">
    <source>
        <dbReference type="ARBA" id="ARBA00022722"/>
    </source>
</evidence>
<dbReference type="GO" id="GO:0005829">
    <property type="term" value="C:cytosol"/>
    <property type="evidence" value="ECO:0007669"/>
    <property type="project" value="TreeGrafter"/>
</dbReference>
<dbReference type="AlphaFoldDB" id="A0A1E5XLL6"/>
<evidence type="ECO:0000259" key="17">
    <source>
        <dbReference type="PROSITE" id="PS51198"/>
    </source>
</evidence>
<dbReference type="GO" id="GO:0033202">
    <property type="term" value="C:DNA helicase complex"/>
    <property type="evidence" value="ECO:0007669"/>
    <property type="project" value="TreeGrafter"/>
</dbReference>
<evidence type="ECO:0000256" key="16">
    <source>
        <dbReference type="SAM" id="MobiDB-lite"/>
    </source>
</evidence>
<keyword evidence="1" id="KW-0540">Nuclease</keyword>
<gene>
    <name evidence="19" type="ORF">VW23_025150</name>
</gene>
<feature type="region of interest" description="Disordered" evidence="16">
    <location>
        <begin position="531"/>
        <end position="550"/>
    </location>
</feature>
<evidence type="ECO:0000259" key="18">
    <source>
        <dbReference type="PROSITE" id="PS51217"/>
    </source>
</evidence>
<dbReference type="GO" id="GO:0005524">
    <property type="term" value="F:ATP binding"/>
    <property type="evidence" value="ECO:0007669"/>
    <property type="project" value="UniProtKB-UniRule"/>
</dbReference>
<dbReference type="PANTHER" id="PTHR11070">
    <property type="entry name" value="UVRD / RECB / PCRA DNA HELICASE FAMILY MEMBER"/>
    <property type="match status" value="1"/>
</dbReference>
<keyword evidence="3" id="KW-0227">DNA damage</keyword>
<dbReference type="InterPro" id="IPR000212">
    <property type="entry name" value="DNA_helicase_UvrD/REP"/>
</dbReference>
<dbReference type="Gene3D" id="1.10.486.10">
    <property type="entry name" value="PCRA, domain 4"/>
    <property type="match status" value="1"/>
</dbReference>
<evidence type="ECO:0000256" key="15">
    <source>
        <dbReference type="PROSITE-ProRule" id="PRU00560"/>
    </source>
</evidence>
<dbReference type="InterPro" id="IPR011335">
    <property type="entry name" value="Restrct_endonuc-II-like"/>
</dbReference>
<comment type="caution">
    <text evidence="19">The sequence shown here is derived from an EMBL/GenBank/DDBJ whole genome shotgun (WGS) entry which is preliminary data.</text>
</comment>
<evidence type="ECO:0000256" key="4">
    <source>
        <dbReference type="ARBA" id="ARBA00022801"/>
    </source>
</evidence>
<keyword evidence="10" id="KW-0413">Isomerase</keyword>
<dbReference type="InterPro" id="IPR014016">
    <property type="entry name" value="UvrD-like_ATP-bd"/>
</dbReference>
<dbReference type="Pfam" id="PF00580">
    <property type="entry name" value="UvrD-helicase"/>
    <property type="match status" value="1"/>
</dbReference>
<feature type="binding site" evidence="15">
    <location>
        <begin position="31"/>
        <end position="38"/>
    </location>
    <ligand>
        <name>ATP</name>
        <dbReference type="ChEBI" id="CHEBI:30616"/>
    </ligand>
</feature>
<dbReference type="SUPFAM" id="SSF52540">
    <property type="entry name" value="P-loop containing nucleoside triphosphate hydrolases"/>
    <property type="match status" value="1"/>
</dbReference>
<evidence type="ECO:0000256" key="6">
    <source>
        <dbReference type="ARBA" id="ARBA00022839"/>
    </source>
</evidence>
<dbReference type="RefSeq" id="WP_069911229.1">
    <property type="nucleotide sequence ID" value="NZ_LAJE02000284.1"/>
</dbReference>
<evidence type="ECO:0000256" key="10">
    <source>
        <dbReference type="ARBA" id="ARBA00023235"/>
    </source>
</evidence>
<accession>A0A1E5XLL6</accession>
<dbReference type="NCBIfam" id="TIGR02784">
    <property type="entry name" value="addA_alphas"/>
    <property type="match status" value="1"/>
</dbReference>
<dbReference type="InterPro" id="IPR027417">
    <property type="entry name" value="P-loop_NTPase"/>
</dbReference>
<feature type="domain" description="UvrD-like helicase ATP-binding" evidence="17">
    <location>
        <begin position="10"/>
        <end position="483"/>
    </location>
</feature>
<keyword evidence="8" id="KW-0238">DNA-binding</keyword>
<dbReference type="PROSITE" id="PS51217">
    <property type="entry name" value="UVRD_HELICASE_CTER"/>
    <property type="match status" value="1"/>
</dbReference>
<dbReference type="Pfam" id="PF13361">
    <property type="entry name" value="UvrD_C"/>
    <property type="match status" value="1"/>
</dbReference>
<dbReference type="EMBL" id="LAJE02000284">
    <property type="protein sequence ID" value="OEO29500.1"/>
    <property type="molecule type" value="Genomic_DNA"/>
</dbReference>
<evidence type="ECO:0000256" key="7">
    <source>
        <dbReference type="ARBA" id="ARBA00022840"/>
    </source>
</evidence>
<evidence type="ECO:0000256" key="11">
    <source>
        <dbReference type="ARBA" id="ARBA00034617"/>
    </source>
</evidence>
<dbReference type="Pfam" id="PF12705">
    <property type="entry name" value="PDDEXK_1"/>
    <property type="match status" value="1"/>
</dbReference>
<organism evidence="19 20">
    <name type="scientific">Devosia insulae DS-56</name>
    <dbReference type="NCBI Taxonomy" id="1116389"/>
    <lineage>
        <taxon>Bacteria</taxon>
        <taxon>Pseudomonadati</taxon>
        <taxon>Pseudomonadota</taxon>
        <taxon>Alphaproteobacteria</taxon>
        <taxon>Hyphomicrobiales</taxon>
        <taxon>Devosiaceae</taxon>
        <taxon>Devosia</taxon>
    </lineage>
</organism>
<keyword evidence="9" id="KW-0234">DNA repair</keyword>
<keyword evidence="2 15" id="KW-0547">Nucleotide-binding</keyword>
<evidence type="ECO:0000313" key="20">
    <source>
        <dbReference type="Proteomes" id="UP000095463"/>
    </source>
</evidence>
<protein>
    <recommendedName>
        <fullName evidence="12">DNA 3'-5' helicase</fullName>
        <ecNumber evidence="12">5.6.2.4</ecNumber>
    </recommendedName>
    <alternativeName>
        <fullName evidence="13">DNA 3'-5' helicase II</fullName>
    </alternativeName>
</protein>
<dbReference type="InterPro" id="IPR011604">
    <property type="entry name" value="PDDEXK-like_dom_sf"/>
</dbReference>
<evidence type="ECO:0000256" key="12">
    <source>
        <dbReference type="ARBA" id="ARBA00034808"/>
    </source>
</evidence>
<keyword evidence="5 15" id="KW-0347">Helicase</keyword>
<keyword evidence="4 15" id="KW-0378">Hydrolase</keyword>
<dbReference type="EC" id="5.6.2.4" evidence="12"/>
<dbReference type="Proteomes" id="UP000095463">
    <property type="component" value="Unassembled WGS sequence"/>
</dbReference>
<evidence type="ECO:0000256" key="14">
    <source>
        <dbReference type="ARBA" id="ARBA00048988"/>
    </source>
</evidence>
<dbReference type="Gene3D" id="3.30.160.800">
    <property type="match status" value="1"/>
</dbReference>
<dbReference type="InterPro" id="IPR038726">
    <property type="entry name" value="PDDEXK_AddAB-type"/>
</dbReference>
<keyword evidence="7 15" id="KW-0067">ATP-binding</keyword>
<reference evidence="19 20" key="1">
    <citation type="journal article" date="2015" name="Genome Announc.">
        <title>Genome Assemblies of Three Soil-Associated Devosia species: D. insulae, D. limi, and D. soli.</title>
        <authorList>
            <person name="Hassan Y.I."/>
            <person name="Lepp D."/>
            <person name="Zhou T."/>
        </authorList>
    </citation>
    <scope>NUCLEOTIDE SEQUENCE [LARGE SCALE GENOMIC DNA]</scope>
    <source>
        <strain evidence="19 20">DS-56</strain>
    </source>
</reference>
<comment type="catalytic activity">
    <reaction evidence="14">
        <text>ATP + H2O = ADP + phosphate + H(+)</text>
        <dbReference type="Rhea" id="RHEA:13065"/>
        <dbReference type="ChEBI" id="CHEBI:15377"/>
        <dbReference type="ChEBI" id="CHEBI:15378"/>
        <dbReference type="ChEBI" id="CHEBI:30616"/>
        <dbReference type="ChEBI" id="CHEBI:43474"/>
        <dbReference type="ChEBI" id="CHEBI:456216"/>
        <dbReference type="EC" id="5.6.2.4"/>
    </reaction>
</comment>
<sequence>MSRRLLSPMPQQIVAAQRDASDPERSVWVTANAGSGKTYVLTARVLRLLLSGARPEEILCLTYTKAAAAEMRGRVAERLGQWALESEDELIKDLTALSGLPPTPAMRLRARSLFARALEAPGGLRIQTIHAFCESVLHRFPREAAVPFDFSVLEEHQRDSMLLEARETVLAAGLRGSGEAAAVETLFGLLSDFQIETAILEALNQQRTLRPVLAQPQAAKRELHKLVGNVGGIDEVMAEISAGYGLSRDDHAAIFALITPDPYGIDFVDRLSQIDPANPDADDLLDAFLTQADRTARKTLIKKATAALIPDVAARLVAEGQRLEQLYQKLVTAELVARSEAMLDVVAAISAHYEKAKRARSLLDFDDLIEKLAALLRDEQQGPWVRYKLDAGLSHILVDEGQDTNPLQWQVVGALIDDFFFGDSAADRPRTLFAVGDQKQSIFSFQGADPKVFVEAGRQYAFSARAAHFEITPVPLRYSFRTLPNVLNAVDEVFKRADLKDGALEATGVAHSTARADAGGVVTLWPPIKDQAEESDPENWPTEPPEIQTQSAQRQVAEKIAREIKGWIDAKRPLGPRGKAVSADDVLILVQVRSILFHEIIRALIRAGVPTPGADRLAVTTHIGVLDMMALGDVLSNPADDLQLAALLRSPLFDVSEDDLLAVAQPRGEKRLWRAIEGCDIPSVKAAYDQLYRWRNRLDFERPFNFYADVLYAGGGLKRMRGRFGSEIDDVMAEFLDLALSHEQSPQPSLLGFLAELRSREVTIKRELAEGGAGVRVMTVHGAKGLEAPIVILADAASTERGRDRRSIYLKAQPPLFVHASSSATHAPATTGFKDEADSDQLKEYWRKLYVAMTRAEDELYVTGYLTKQGKVDGSWYEAIEQGLGPLSESVTDAEGNTAALLYPKERPAPAKLKPVEALVDLGGMGLDLQPLPERKVQKVLRPSSVETPSDPDRTLATRLEEGLDPATARLAGTALHALLQHLAKVAPPERPAVAARALPLLLPEAPEQHQGLATKALSILSRPELQHLFAADSRAEVPFLATALHKGETVTIAGRIDRIVVTPGSVLLVDFKSDAEPVMEPERVKPGYLLQLGLYALVAKQLFPGQRIETGILWTGLESLLKLPDAALANAARGFTIR</sequence>
<name>A0A1E5XLL6_9HYPH</name>
<evidence type="ECO:0000256" key="3">
    <source>
        <dbReference type="ARBA" id="ARBA00022763"/>
    </source>
</evidence>
<dbReference type="GO" id="GO:0043138">
    <property type="term" value="F:3'-5' DNA helicase activity"/>
    <property type="evidence" value="ECO:0007669"/>
    <property type="project" value="UniProtKB-EC"/>
</dbReference>
<dbReference type="PROSITE" id="PS51198">
    <property type="entry name" value="UVRD_HELICASE_ATP_BIND"/>
    <property type="match status" value="1"/>
</dbReference>
<keyword evidence="6" id="KW-0269">Exonuclease</keyword>
<dbReference type="GO" id="GO:0003677">
    <property type="term" value="F:DNA binding"/>
    <property type="evidence" value="ECO:0007669"/>
    <property type="project" value="UniProtKB-KW"/>
</dbReference>
<proteinExistence type="predicted"/>
<dbReference type="GO" id="GO:0004527">
    <property type="term" value="F:exonuclease activity"/>
    <property type="evidence" value="ECO:0007669"/>
    <property type="project" value="UniProtKB-KW"/>
</dbReference>
<evidence type="ECO:0000256" key="2">
    <source>
        <dbReference type="ARBA" id="ARBA00022741"/>
    </source>
</evidence>
<evidence type="ECO:0000313" key="19">
    <source>
        <dbReference type="EMBL" id="OEO29500.1"/>
    </source>
</evidence>
<dbReference type="OrthoDB" id="9810135at2"/>
<dbReference type="GO" id="GO:0000725">
    <property type="term" value="P:recombinational repair"/>
    <property type="evidence" value="ECO:0007669"/>
    <property type="project" value="TreeGrafter"/>
</dbReference>
<dbReference type="InterPro" id="IPR014017">
    <property type="entry name" value="DNA_helicase_UvrD-like_C"/>
</dbReference>
<evidence type="ECO:0000256" key="5">
    <source>
        <dbReference type="ARBA" id="ARBA00022806"/>
    </source>
</evidence>
<evidence type="ECO:0000256" key="13">
    <source>
        <dbReference type="ARBA" id="ARBA00034923"/>
    </source>
</evidence>
<dbReference type="Gene3D" id="3.90.320.10">
    <property type="match status" value="1"/>
</dbReference>
<evidence type="ECO:0000256" key="9">
    <source>
        <dbReference type="ARBA" id="ARBA00023204"/>
    </source>
</evidence>
<dbReference type="Gene3D" id="3.40.50.300">
    <property type="entry name" value="P-loop containing nucleotide triphosphate hydrolases"/>
    <property type="match status" value="3"/>
</dbReference>
<evidence type="ECO:0000256" key="8">
    <source>
        <dbReference type="ARBA" id="ARBA00023125"/>
    </source>
</evidence>
<comment type="catalytic activity">
    <reaction evidence="11">
        <text>Couples ATP hydrolysis with the unwinding of duplex DNA by translocating in the 3'-5' direction.</text>
        <dbReference type="EC" id="5.6.2.4"/>
    </reaction>
</comment>